<dbReference type="EMBL" id="MZZM01000022">
    <property type="protein sequence ID" value="ORJ58981.1"/>
    <property type="molecule type" value="Genomic_DNA"/>
</dbReference>
<dbReference type="Proteomes" id="UP000193040">
    <property type="component" value="Unassembled WGS sequence"/>
</dbReference>
<name>A0A1X0Y194_MYCSI</name>
<comment type="caution">
    <text evidence="1">The sequence shown here is derived from an EMBL/GenBank/DDBJ whole genome shotgun (WGS) entry which is preliminary data.</text>
</comment>
<evidence type="ECO:0000313" key="1">
    <source>
        <dbReference type="EMBL" id="ORJ58981.1"/>
    </source>
</evidence>
<proteinExistence type="predicted"/>
<dbReference type="AlphaFoldDB" id="A0A1X0Y194"/>
<sequence>MRSINSLARLGHILDAVDAADDCVAALHGDTPTRAELRAVLERYVLIAGQLDALRDELTSPSTHRERRP</sequence>
<keyword evidence="2" id="KW-1185">Reference proteome</keyword>
<organism evidence="1 2">
    <name type="scientific">Mycobacterium simiae</name>
    <name type="common">Mycobacterium habana</name>
    <dbReference type="NCBI Taxonomy" id="1784"/>
    <lineage>
        <taxon>Bacteria</taxon>
        <taxon>Bacillati</taxon>
        <taxon>Actinomycetota</taxon>
        <taxon>Actinomycetes</taxon>
        <taxon>Mycobacteriales</taxon>
        <taxon>Mycobacteriaceae</taxon>
        <taxon>Mycobacterium</taxon>
        <taxon>Mycobacterium simiae complex</taxon>
    </lineage>
</organism>
<evidence type="ECO:0000313" key="2">
    <source>
        <dbReference type="Proteomes" id="UP000193040"/>
    </source>
</evidence>
<gene>
    <name evidence="1" type="ORF">B5M45_17865</name>
</gene>
<reference evidence="1 2" key="1">
    <citation type="submission" date="2017-03" db="EMBL/GenBank/DDBJ databases">
        <title>Genomic insights into Mycobacterium simiae human colonization.</title>
        <authorList>
            <person name="Steffani J.L."/>
            <person name="Brunck M.E."/>
            <person name="Cruz E."/>
            <person name="Montiel R."/>
            <person name="Barona F."/>
        </authorList>
    </citation>
    <scope>NUCLEOTIDE SEQUENCE [LARGE SCALE GENOMIC DNA]</scope>
    <source>
        <strain evidence="1 2">MsiGto</strain>
    </source>
</reference>
<accession>A0A1X0Y194</accession>
<protein>
    <submittedName>
        <fullName evidence="1">Uncharacterized protein</fullName>
    </submittedName>
</protein>
<dbReference type="RefSeq" id="WP_084952072.1">
    <property type="nucleotide sequence ID" value="NZ_JASWDE010000005.1"/>
</dbReference>